<dbReference type="GO" id="GO:0005524">
    <property type="term" value="F:ATP binding"/>
    <property type="evidence" value="ECO:0007669"/>
    <property type="project" value="UniProtKB-KW"/>
</dbReference>
<dbReference type="InterPro" id="IPR017438">
    <property type="entry name" value="ATP-NAD_kinase_N"/>
</dbReference>
<evidence type="ECO:0000256" key="4">
    <source>
        <dbReference type="ARBA" id="ARBA00022777"/>
    </source>
</evidence>
<evidence type="ECO:0000313" key="9">
    <source>
        <dbReference type="EMBL" id="KAK5574998.1"/>
    </source>
</evidence>
<evidence type="ECO:0008006" key="11">
    <source>
        <dbReference type="Google" id="ProtNLM"/>
    </source>
</evidence>
<dbReference type="InterPro" id="IPR002504">
    <property type="entry name" value="NADK"/>
</dbReference>
<evidence type="ECO:0000256" key="8">
    <source>
        <dbReference type="SAM" id="MobiDB-lite"/>
    </source>
</evidence>
<evidence type="ECO:0000256" key="2">
    <source>
        <dbReference type="ARBA" id="ARBA00022679"/>
    </source>
</evidence>
<sequence length="458" mass="51376">MISNSYKFLNKAKNITSLISKNQRFFSSIPNSSKTTTSTNNVNNNNNNNNHINNNHIKSLLSTIPNKVEYRIKRENNNPDSRNVNNNIDQNQEGSRTRFQWLQKPKTVLIIKKHKDKKTSAWLNTIASWLKLTHGMRVLVEPNVTIPSEAQSYLETYSEEESHLLGKVVDFVVTLGGDGTLLHVSSLFKQDVPPIISFHMGTLGFLMPFSVENYQESITNVIKGEFLCTNRMRLICDIYSKQQPLHPILSPNIPQLTPFDTSIYTNNNNNNNNIISNNNNNNNNNDEMKLIKSFQVLNEVTLHRGSNPHLTTINCTINGHNLSDIVGDGLIVATATGSTAYSMSCGGPMVHPCINCILLTPICPSSFSSKPALLPDDSILRLMMISQKGRSISATFDGTRSIKIEQGDYMVIRKSQYPLLTINKTNETTDWVHGNGKLIEMSEKSSIWNQNVYTTSAN</sequence>
<dbReference type="InterPro" id="IPR016064">
    <property type="entry name" value="NAD/diacylglycerol_kinase_sf"/>
</dbReference>
<organism evidence="9 10">
    <name type="scientific">Dictyostelium firmibasis</name>
    <dbReference type="NCBI Taxonomy" id="79012"/>
    <lineage>
        <taxon>Eukaryota</taxon>
        <taxon>Amoebozoa</taxon>
        <taxon>Evosea</taxon>
        <taxon>Eumycetozoa</taxon>
        <taxon>Dictyostelia</taxon>
        <taxon>Dictyosteliales</taxon>
        <taxon>Dictyosteliaceae</taxon>
        <taxon>Dictyostelium</taxon>
    </lineage>
</organism>
<comment type="similarity">
    <text evidence="1">Belongs to the NAD kinase family.</text>
</comment>
<evidence type="ECO:0000256" key="1">
    <source>
        <dbReference type="ARBA" id="ARBA00010995"/>
    </source>
</evidence>
<evidence type="ECO:0000256" key="5">
    <source>
        <dbReference type="ARBA" id="ARBA00022840"/>
    </source>
</evidence>
<feature type="compositionally biased region" description="Low complexity" evidence="8">
    <location>
        <begin position="31"/>
        <end position="54"/>
    </location>
</feature>
<feature type="region of interest" description="Disordered" evidence="8">
    <location>
        <begin position="28"/>
        <end position="54"/>
    </location>
</feature>
<evidence type="ECO:0000256" key="7">
    <source>
        <dbReference type="ARBA" id="ARBA00023027"/>
    </source>
</evidence>
<evidence type="ECO:0000256" key="3">
    <source>
        <dbReference type="ARBA" id="ARBA00022741"/>
    </source>
</evidence>
<gene>
    <name evidence="9" type="ORF">RB653_010253</name>
</gene>
<dbReference type="PANTHER" id="PTHR20275:SF0">
    <property type="entry name" value="NAD KINASE"/>
    <property type="match status" value="1"/>
</dbReference>
<feature type="compositionally biased region" description="Polar residues" evidence="8">
    <location>
        <begin position="88"/>
        <end position="97"/>
    </location>
</feature>
<dbReference type="EMBL" id="JAVFKY010000006">
    <property type="protein sequence ID" value="KAK5574998.1"/>
    <property type="molecule type" value="Genomic_DNA"/>
</dbReference>
<keyword evidence="5" id="KW-0067">ATP-binding</keyword>
<comment type="caution">
    <text evidence="9">The sequence shown here is derived from an EMBL/GenBank/DDBJ whole genome shotgun (WGS) entry which is preliminary data.</text>
</comment>
<dbReference type="GO" id="GO:0006741">
    <property type="term" value="P:NADP+ biosynthetic process"/>
    <property type="evidence" value="ECO:0007669"/>
    <property type="project" value="InterPro"/>
</dbReference>
<dbReference type="Pfam" id="PF01513">
    <property type="entry name" value="NAD_kinase"/>
    <property type="match status" value="1"/>
</dbReference>
<dbReference type="FunFam" id="3.40.50.10330:FF:000018">
    <property type="entry name" value="Probable NAD kinase 1"/>
    <property type="match status" value="1"/>
</dbReference>
<dbReference type="GO" id="GO:0019674">
    <property type="term" value="P:NAD+ metabolic process"/>
    <property type="evidence" value="ECO:0007669"/>
    <property type="project" value="InterPro"/>
</dbReference>
<keyword evidence="10" id="KW-1185">Reference proteome</keyword>
<dbReference type="PANTHER" id="PTHR20275">
    <property type="entry name" value="NAD KINASE"/>
    <property type="match status" value="1"/>
</dbReference>
<dbReference type="SUPFAM" id="SSF111331">
    <property type="entry name" value="NAD kinase/diacylglycerol kinase-like"/>
    <property type="match status" value="1"/>
</dbReference>
<keyword evidence="2" id="KW-0808">Transferase</keyword>
<accession>A0AAN7U0U1</accession>
<dbReference type="AlphaFoldDB" id="A0AAN7U0U1"/>
<feature type="compositionally biased region" description="Low complexity" evidence="8">
    <location>
        <begin position="78"/>
        <end position="87"/>
    </location>
</feature>
<dbReference type="GO" id="GO:0003951">
    <property type="term" value="F:NAD+ kinase activity"/>
    <property type="evidence" value="ECO:0007669"/>
    <property type="project" value="InterPro"/>
</dbReference>
<evidence type="ECO:0000256" key="6">
    <source>
        <dbReference type="ARBA" id="ARBA00022857"/>
    </source>
</evidence>
<reference evidence="9 10" key="1">
    <citation type="submission" date="2023-11" db="EMBL/GenBank/DDBJ databases">
        <title>Dfirmibasis_genome.</title>
        <authorList>
            <person name="Edelbroek B."/>
            <person name="Kjellin J."/>
            <person name="Jerlstrom-Hultqvist J."/>
            <person name="Soderbom F."/>
        </authorList>
    </citation>
    <scope>NUCLEOTIDE SEQUENCE [LARGE SCALE GENOMIC DNA]</scope>
    <source>
        <strain evidence="9 10">TNS-C-14</strain>
    </source>
</reference>
<feature type="region of interest" description="Disordered" evidence="8">
    <location>
        <begin position="75"/>
        <end position="97"/>
    </location>
</feature>
<protein>
    <recommendedName>
        <fullName evidence="11">NAD(+) kinase</fullName>
    </recommendedName>
</protein>
<proteinExistence type="inferred from homology"/>
<dbReference type="Pfam" id="PF20143">
    <property type="entry name" value="NAD_kinase_C"/>
    <property type="match status" value="1"/>
</dbReference>
<dbReference type="Gene3D" id="2.60.200.30">
    <property type="entry name" value="Probable inorganic polyphosphate/atp-NAD kinase, domain 2"/>
    <property type="match status" value="1"/>
</dbReference>
<dbReference type="InterPro" id="IPR017437">
    <property type="entry name" value="ATP-NAD_kinase_PpnK-typ_C"/>
</dbReference>
<keyword evidence="3" id="KW-0547">Nucleotide-binding</keyword>
<keyword evidence="7" id="KW-0520">NAD</keyword>
<dbReference type="Proteomes" id="UP001344447">
    <property type="component" value="Unassembled WGS sequence"/>
</dbReference>
<name>A0AAN7U0U1_9MYCE</name>
<keyword evidence="6" id="KW-0521">NADP</keyword>
<evidence type="ECO:0000313" key="10">
    <source>
        <dbReference type="Proteomes" id="UP001344447"/>
    </source>
</evidence>
<dbReference type="Gene3D" id="3.40.50.10330">
    <property type="entry name" value="Probable inorganic polyphosphate/atp-NAD kinase, domain 1"/>
    <property type="match status" value="1"/>
</dbReference>
<dbReference type="FunFam" id="2.60.200.30:FF:000009">
    <property type="entry name" value="Poly(P)/ATP NAD kinase"/>
    <property type="match status" value="1"/>
</dbReference>
<dbReference type="HAMAP" id="MF_00361">
    <property type="entry name" value="NAD_kinase"/>
    <property type="match status" value="1"/>
</dbReference>
<keyword evidence="4" id="KW-0418">Kinase</keyword>